<evidence type="ECO:0008006" key="4">
    <source>
        <dbReference type="Google" id="ProtNLM"/>
    </source>
</evidence>
<dbReference type="AlphaFoldDB" id="A0A2P5YSV0"/>
<name>A0A2P5YSV0_GOSBA</name>
<proteinExistence type="predicted"/>
<keyword evidence="1" id="KW-0812">Transmembrane</keyword>
<dbReference type="OrthoDB" id="10458316at2759"/>
<sequence length="83" mass="8938">MSPGDTPSLRINNSSSSSRFSFLMVVFLALTQGVIMAIFVICILVYAMTLCTPYFPEVIDDINLLAGSLASVLLTFTLFPALG</sequence>
<organism evidence="2 3">
    <name type="scientific">Gossypium barbadense</name>
    <name type="common">Sea Island cotton</name>
    <name type="synonym">Hibiscus barbadensis</name>
    <dbReference type="NCBI Taxonomy" id="3634"/>
    <lineage>
        <taxon>Eukaryota</taxon>
        <taxon>Viridiplantae</taxon>
        <taxon>Streptophyta</taxon>
        <taxon>Embryophyta</taxon>
        <taxon>Tracheophyta</taxon>
        <taxon>Spermatophyta</taxon>
        <taxon>Magnoliopsida</taxon>
        <taxon>eudicotyledons</taxon>
        <taxon>Gunneridae</taxon>
        <taxon>Pentapetalae</taxon>
        <taxon>rosids</taxon>
        <taxon>malvids</taxon>
        <taxon>Malvales</taxon>
        <taxon>Malvaceae</taxon>
        <taxon>Malvoideae</taxon>
        <taxon>Gossypium</taxon>
    </lineage>
</organism>
<feature type="transmembrane region" description="Helical" evidence="1">
    <location>
        <begin position="62"/>
        <end position="82"/>
    </location>
</feature>
<evidence type="ECO:0000313" key="3">
    <source>
        <dbReference type="Proteomes" id="UP000239757"/>
    </source>
</evidence>
<dbReference type="Proteomes" id="UP000239757">
    <property type="component" value="Unassembled WGS sequence"/>
</dbReference>
<feature type="transmembrane region" description="Helical" evidence="1">
    <location>
        <begin position="20"/>
        <end position="50"/>
    </location>
</feature>
<dbReference type="EMBL" id="KZ662819">
    <property type="protein sequence ID" value="PPS18659.1"/>
    <property type="molecule type" value="Genomic_DNA"/>
</dbReference>
<gene>
    <name evidence="2" type="ORF">GOBAR_AA01961</name>
</gene>
<protein>
    <recommendedName>
        <fullName evidence="4">SLC41A/MgtE integral membrane domain-containing protein</fullName>
    </recommendedName>
</protein>
<reference evidence="2 3" key="1">
    <citation type="submission" date="2015-01" db="EMBL/GenBank/DDBJ databases">
        <title>Genome of allotetraploid Gossypium barbadense reveals genomic plasticity and fiber elongation in cotton evolution.</title>
        <authorList>
            <person name="Chen X."/>
            <person name="Liu X."/>
            <person name="Zhao B."/>
            <person name="Zheng H."/>
            <person name="Hu Y."/>
            <person name="Lu G."/>
            <person name="Yang C."/>
            <person name="Chen J."/>
            <person name="Shan C."/>
            <person name="Zhang L."/>
            <person name="Zhou Y."/>
            <person name="Wang L."/>
            <person name="Guo W."/>
            <person name="Bai Y."/>
            <person name="Ruan J."/>
            <person name="Shangguan X."/>
            <person name="Mao Y."/>
            <person name="Jiang J."/>
            <person name="Zhu Y."/>
            <person name="Lei J."/>
            <person name="Kang H."/>
            <person name="Chen S."/>
            <person name="He X."/>
            <person name="Wang R."/>
            <person name="Wang Y."/>
            <person name="Chen J."/>
            <person name="Wang L."/>
            <person name="Yu S."/>
            <person name="Wang B."/>
            <person name="Wei J."/>
            <person name="Song S."/>
            <person name="Lu X."/>
            <person name="Gao Z."/>
            <person name="Gu W."/>
            <person name="Deng X."/>
            <person name="Ma D."/>
            <person name="Wang S."/>
            <person name="Liang W."/>
            <person name="Fang L."/>
            <person name="Cai C."/>
            <person name="Zhu X."/>
            <person name="Zhou B."/>
            <person name="Zhang Y."/>
            <person name="Chen Z."/>
            <person name="Xu S."/>
            <person name="Zhu R."/>
            <person name="Wang S."/>
            <person name="Zhang T."/>
            <person name="Zhao G."/>
        </authorList>
    </citation>
    <scope>NUCLEOTIDE SEQUENCE [LARGE SCALE GENOMIC DNA]</scope>
    <source>
        <strain evidence="3">cv. Xinhai21</strain>
        <tissue evidence="2">Leaf</tissue>
    </source>
</reference>
<accession>A0A2P5YSV0</accession>
<keyword evidence="1" id="KW-0472">Membrane</keyword>
<evidence type="ECO:0000256" key="1">
    <source>
        <dbReference type="SAM" id="Phobius"/>
    </source>
</evidence>
<keyword evidence="1" id="KW-1133">Transmembrane helix</keyword>
<evidence type="ECO:0000313" key="2">
    <source>
        <dbReference type="EMBL" id="PPS18659.1"/>
    </source>
</evidence>